<evidence type="ECO:0000256" key="13">
    <source>
        <dbReference type="ARBA" id="ARBA00030477"/>
    </source>
</evidence>
<dbReference type="OrthoDB" id="203835at2759"/>
<protein>
    <recommendedName>
        <fullName evidence="15">Endosomal/lysosomal proton channel TMEM175</fullName>
    </recommendedName>
    <alternativeName>
        <fullName evidence="16">Potassium channel TMEM175</fullName>
    </alternativeName>
    <alternativeName>
        <fullName evidence="13">Transmembrane protein 175</fullName>
    </alternativeName>
</protein>
<feature type="transmembrane region" description="Helical" evidence="18">
    <location>
        <begin position="425"/>
        <end position="444"/>
    </location>
</feature>
<keyword evidence="19" id="KW-1185">Reference proteome</keyword>
<dbReference type="InterPro" id="IPR010617">
    <property type="entry name" value="TMEM175-like"/>
</dbReference>
<evidence type="ECO:0000256" key="7">
    <source>
        <dbReference type="ARBA" id="ARBA00022958"/>
    </source>
</evidence>
<evidence type="ECO:0000256" key="6">
    <source>
        <dbReference type="ARBA" id="ARBA00022826"/>
    </source>
</evidence>
<dbReference type="Proteomes" id="UP000515135">
    <property type="component" value="Unplaced"/>
</dbReference>
<feature type="transmembrane region" description="Helical" evidence="18">
    <location>
        <begin position="116"/>
        <end position="138"/>
    </location>
</feature>
<feature type="transmembrane region" description="Helical" evidence="18">
    <location>
        <begin position="396"/>
        <end position="419"/>
    </location>
</feature>
<evidence type="ECO:0000256" key="2">
    <source>
        <dbReference type="ARBA" id="ARBA00006920"/>
    </source>
</evidence>
<feature type="compositionally biased region" description="Basic and acidic residues" evidence="17">
    <location>
        <begin position="472"/>
        <end position="482"/>
    </location>
</feature>
<sequence length="496" mass="55392">MARERHVAPAERPQAYSDAIFSIVATIMIVPLSGEAVSEIAENENLLAGLGEIWFKLLVYAISFGLVSSTWDMHAWVFRMIEKVNETIVLLNLGVLMVATFLPYAFLMFAEHPREQLAVLLFSGCIILQGIFMLAILWHAYSRPNLLKTELVQKGEEEMKFQRTRATVKLLIRPIIVIIAIPVSYGSIEVAWALLVLMTLKPIIFIAVDAIMTCVRGNVQAGTKLLKLSRLYSETSDVIRTNAYSDGVYAIVATLIILDICVNNVPHTGLVDIHGTLAEALSRDANVFLSYSGTFVTICLLWYLHHSIFYHIQAQNSLLLNFNKLALMFAGYLPIVFKLTGEFGGHLVHNDNSSVAVQLNSGTVFLASIWLLVIWITAWCKKSELLQPSAHDVRDCVFMCLNLLIYPIVSLVIFCVCFVVPVSSAVINGVQIGLILVFILLKLLRNWTQRFVKAEEPRKSPEIDEEVANVKTEPEEPSKEDQEGIDNPVEIESTSL</sequence>
<keyword evidence="11" id="KW-0407">Ion channel</keyword>
<keyword evidence="5 18" id="KW-0812">Transmembrane</keyword>
<evidence type="ECO:0000256" key="8">
    <source>
        <dbReference type="ARBA" id="ARBA00022989"/>
    </source>
</evidence>
<evidence type="ECO:0000256" key="14">
    <source>
        <dbReference type="ARBA" id="ARBA00034430"/>
    </source>
</evidence>
<organism evidence="19 20">
    <name type="scientific">Branchiostoma belcheri</name>
    <name type="common">Amphioxus</name>
    <dbReference type="NCBI Taxonomy" id="7741"/>
    <lineage>
        <taxon>Eukaryota</taxon>
        <taxon>Metazoa</taxon>
        <taxon>Chordata</taxon>
        <taxon>Cephalochordata</taxon>
        <taxon>Leptocardii</taxon>
        <taxon>Amphioxiformes</taxon>
        <taxon>Branchiostomatidae</taxon>
        <taxon>Branchiostoma</taxon>
    </lineage>
</organism>
<dbReference type="GO" id="GO:0016020">
    <property type="term" value="C:membrane"/>
    <property type="evidence" value="ECO:0007669"/>
    <property type="project" value="UniProtKB-SubCell"/>
</dbReference>
<evidence type="ECO:0000256" key="16">
    <source>
        <dbReference type="ARBA" id="ARBA00044317"/>
    </source>
</evidence>
<evidence type="ECO:0000256" key="15">
    <source>
        <dbReference type="ARBA" id="ARBA00034544"/>
    </source>
</evidence>
<dbReference type="Pfam" id="PF06736">
    <property type="entry name" value="TMEM175"/>
    <property type="match status" value="2"/>
</dbReference>
<proteinExistence type="inferred from homology"/>
<keyword evidence="6" id="KW-0631">Potassium channel</keyword>
<feature type="transmembrane region" description="Helical" evidence="18">
    <location>
        <begin position="15"/>
        <end position="33"/>
    </location>
</feature>
<evidence type="ECO:0000256" key="4">
    <source>
        <dbReference type="ARBA" id="ARBA00022538"/>
    </source>
</evidence>
<accession>A0A6P4Z1J1</accession>
<keyword evidence="4" id="KW-0633">Potassium transport</keyword>
<comment type="catalytic activity">
    <reaction evidence="12">
        <text>H(+)(in) = H(+)(out)</text>
        <dbReference type="Rhea" id="RHEA:34979"/>
        <dbReference type="ChEBI" id="CHEBI:15378"/>
    </reaction>
</comment>
<feature type="transmembrane region" description="Helical" evidence="18">
    <location>
        <begin position="194"/>
        <end position="215"/>
    </location>
</feature>
<keyword evidence="3" id="KW-0813">Transport</keyword>
<feature type="transmembrane region" description="Helical" evidence="18">
    <location>
        <begin position="53"/>
        <end position="77"/>
    </location>
</feature>
<dbReference type="PANTHER" id="PTHR31462">
    <property type="entry name" value="ENDOSOMAL/LYSOSOMAL POTASSIUM CHANNEL TMEM175"/>
    <property type="match status" value="1"/>
</dbReference>
<reference evidence="20" key="1">
    <citation type="submission" date="2025-08" db="UniProtKB">
        <authorList>
            <consortium name="RefSeq"/>
        </authorList>
    </citation>
    <scope>IDENTIFICATION</scope>
    <source>
        <tissue evidence="20">Gonad</tissue>
    </source>
</reference>
<evidence type="ECO:0000256" key="12">
    <source>
        <dbReference type="ARBA" id="ARBA00024169"/>
    </source>
</evidence>
<evidence type="ECO:0000256" key="18">
    <source>
        <dbReference type="SAM" id="Phobius"/>
    </source>
</evidence>
<dbReference type="AlphaFoldDB" id="A0A6P4Z1J1"/>
<feature type="transmembrane region" description="Helical" evidence="18">
    <location>
        <begin position="89"/>
        <end position="110"/>
    </location>
</feature>
<evidence type="ECO:0000256" key="3">
    <source>
        <dbReference type="ARBA" id="ARBA00022448"/>
    </source>
</evidence>
<feature type="transmembrane region" description="Helical" evidence="18">
    <location>
        <begin position="170"/>
        <end position="188"/>
    </location>
</feature>
<dbReference type="GO" id="GO:0015252">
    <property type="term" value="F:proton channel activity"/>
    <property type="evidence" value="ECO:0007669"/>
    <property type="project" value="InterPro"/>
</dbReference>
<evidence type="ECO:0000256" key="10">
    <source>
        <dbReference type="ARBA" id="ARBA00023136"/>
    </source>
</evidence>
<feature type="transmembrane region" description="Helical" evidence="18">
    <location>
        <begin position="247"/>
        <end position="265"/>
    </location>
</feature>
<evidence type="ECO:0000313" key="20">
    <source>
        <dbReference type="RefSeq" id="XP_019635435.1"/>
    </source>
</evidence>
<evidence type="ECO:0000256" key="9">
    <source>
        <dbReference type="ARBA" id="ARBA00023065"/>
    </source>
</evidence>
<feature type="transmembrane region" description="Helical" evidence="18">
    <location>
        <begin position="355"/>
        <end position="376"/>
    </location>
</feature>
<evidence type="ECO:0000256" key="17">
    <source>
        <dbReference type="SAM" id="MobiDB-lite"/>
    </source>
</evidence>
<comment type="catalytic activity">
    <reaction evidence="14">
        <text>K(+)(in) = K(+)(out)</text>
        <dbReference type="Rhea" id="RHEA:29463"/>
        <dbReference type="ChEBI" id="CHEBI:29103"/>
    </reaction>
</comment>
<keyword evidence="9" id="KW-0406">Ion transport</keyword>
<name>A0A6P4Z1J1_BRABE</name>
<comment type="similarity">
    <text evidence="2">Belongs to the TMEM175 family.</text>
</comment>
<keyword evidence="10 18" id="KW-0472">Membrane</keyword>
<evidence type="ECO:0000256" key="11">
    <source>
        <dbReference type="ARBA" id="ARBA00023303"/>
    </source>
</evidence>
<comment type="subcellular location">
    <subcellularLocation>
        <location evidence="1">Membrane</location>
        <topology evidence="1">Multi-pass membrane protein</topology>
    </subcellularLocation>
</comment>
<evidence type="ECO:0000313" key="19">
    <source>
        <dbReference type="Proteomes" id="UP000515135"/>
    </source>
</evidence>
<dbReference type="RefSeq" id="XP_019635435.1">
    <property type="nucleotide sequence ID" value="XM_019779876.1"/>
</dbReference>
<dbReference type="PANTHER" id="PTHR31462:SF5">
    <property type="entry name" value="ENDOSOMAL_LYSOSOMAL PROTON CHANNEL TMEM175"/>
    <property type="match status" value="1"/>
</dbReference>
<keyword evidence="7" id="KW-0630">Potassium</keyword>
<dbReference type="GeneID" id="109478349"/>
<evidence type="ECO:0000256" key="5">
    <source>
        <dbReference type="ARBA" id="ARBA00022692"/>
    </source>
</evidence>
<feature type="region of interest" description="Disordered" evidence="17">
    <location>
        <begin position="455"/>
        <end position="496"/>
    </location>
</feature>
<feature type="transmembrane region" description="Helical" evidence="18">
    <location>
        <begin position="285"/>
        <end position="304"/>
    </location>
</feature>
<dbReference type="GO" id="GO:0005267">
    <property type="term" value="F:potassium channel activity"/>
    <property type="evidence" value="ECO:0007669"/>
    <property type="project" value="UniProtKB-KW"/>
</dbReference>
<dbReference type="KEGG" id="bbel:109478349"/>
<gene>
    <name evidence="20" type="primary">LOC109478349</name>
</gene>
<evidence type="ECO:0000256" key="1">
    <source>
        <dbReference type="ARBA" id="ARBA00004141"/>
    </source>
</evidence>
<keyword evidence="8 18" id="KW-1133">Transmembrane helix</keyword>
<feature type="transmembrane region" description="Helical" evidence="18">
    <location>
        <begin position="316"/>
        <end position="335"/>
    </location>
</feature>